<reference evidence="8 9" key="1">
    <citation type="submission" date="2019-07" db="EMBL/GenBank/DDBJ databases">
        <title>Reinekea sp. strain SSH23 genome sequencing and assembly.</title>
        <authorList>
            <person name="Kim I."/>
        </authorList>
    </citation>
    <scope>NUCLEOTIDE SEQUENCE [LARGE SCALE GENOMIC DNA]</scope>
    <source>
        <strain evidence="8 9">SSH23</strain>
    </source>
</reference>
<evidence type="ECO:0000256" key="1">
    <source>
        <dbReference type="ARBA" id="ARBA00011028"/>
    </source>
</evidence>
<dbReference type="InterPro" id="IPR006127">
    <property type="entry name" value="ZnuA-like"/>
</dbReference>
<dbReference type="PANTHER" id="PTHR42953:SF3">
    <property type="entry name" value="HIGH-AFFINITY ZINC UPTAKE SYSTEM PROTEIN ZNUA"/>
    <property type="match status" value="1"/>
</dbReference>
<keyword evidence="9" id="KW-1185">Reference proteome</keyword>
<sequence>MRKTLLNTLLSFHTKVVAIVASALLPAALLAAEAQVKVYTSILPQSYFVEKIGGDRVDVSVLVSPGKGPATYEPTPRQVLELGSTDILFTIGVPFEKAFIPTIKQTLPELTIVDTAAGIQRRIMTEPHHHDDEHEYHDADHEGDHDEHEHHNEAHHEDDHDDHHHEEGGEDPHIWLSPRLVKVQAQTIYNALVNADPAGKAVYSQGLKALISELDELDAKLSTTLAPFKGQTLFVYHPSMGYFTDDYGLKQAAIETGGKEPSPSALEHIIEEAKEQNVKIIFVQPEFSQNSARSIAKAIDGAVVTLTPLDPDYINNLTHIAEEIEKAFN</sequence>
<feature type="signal peptide" evidence="7">
    <location>
        <begin position="1"/>
        <end position="31"/>
    </location>
</feature>
<evidence type="ECO:0000256" key="7">
    <source>
        <dbReference type="SAM" id="SignalP"/>
    </source>
</evidence>
<evidence type="ECO:0000256" key="5">
    <source>
        <dbReference type="ARBA" id="ARBA00022906"/>
    </source>
</evidence>
<evidence type="ECO:0000313" key="9">
    <source>
        <dbReference type="Proteomes" id="UP000321764"/>
    </source>
</evidence>
<dbReference type="InterPro" id="IPR050492">
    <property type="entry name" value="Bact_metal-bind_prot9"/>
</dbReference>
<feature type="region of interest" description="Disordered" evidence="6">
    <location>
        <begin position="131"/>
        <end position="172"/>
    </location>
</feature>
<evidence type="ECO:0000256" key="6">
    <source>
        <dbReference type="SAM" id="MobiDB-lite"/>
    </source>
</evidence>
<dbReference type="Proteomes" id="UP000321764">
    <property type="component" value="Unassembled WGS sequence"/>
</dbReference>
<dbReference type="EMBL" id="VKAD01000001">
    <property type="protein sequence ID" value="TXR53490.1"/>
    <property type="molecule type" value="Genomic_DNA"/>
</dbReference>
<keyword evidence="3" id="KW-0813">Transport</keyword>
<accession>A0A5C8Z9E6</accession>
<keyword evidence="5" id="KW-0864">Zinc transport</keyword>
<gene>
    <name evidence="8" type="ORF">FME95_02675</name>
</gene>
<evidence type="ECO:0000256" key="2">
    <source>
        <dbReference type="ARBA" id="ARBA00015915"/>
    </source>
</evidence>
<evidence type="ECO:0000256" key="3">
    <source>
        <dbReference type="ARBA" id="ARBA00022448"/>
    </source>
</evidence>
<comment type="similarity">
    <text evidence="1">Belongs to the bacterial solute-binding protein 9 family.</text>
</comment>
<dbReference type="GO" id="GO:0046872">
    <property type="term" value="F:metal ion binding"/>
    <property type="evidence" value="ECO:0007669"/>
    <property type="project" value="InterPro"/>
</dbReference>
<keyword evidence="5" id="KW-0406">Ion transport</keyword>
<organism evidence="8 9">
    <name type="scientific">Reinekea thalattae</name>
    <dbReference type="NCBI Taxonomy" id="2593301"/>
    <lineage>
        <taxon>Bacteria</taxon>
        <taxon>Pseudomonadati</taxon>
        <taxon>Pseudomonadota</taxon>
        <taxon>Gammaproteobacteria</taxon>
        <taxon>Oceanospirillales</taxon>
        <taxon>Saccharospirillaceae</taxon>
        <taxon>Reinekea</taxon>
    </lineage>
</organism>
<dbReference type="PANTHER" id="PTHR42953">
    <property type="entry name" value="HIGH-AFFINITY ZINC UPTAKE SYSTEM PROTEIN ZNUA-RELATED"/>
    <property type="match status" value="1"/>
</dbReference>
<name>A0A5C8Z9E6_9GAMM</name>
<dbReference type="SUPFAM" id="SSF53807">
    <property type="entry name" value="Helical backbone' metal receptor"/>
    <property type="match status" value="1"/>
</dbReference>
<dbReference type="GO" id="GO:0006829">
    <property type="term" value="P:zinc ion transport"/>
    <property type="evidence" value="ECO:0007669"/>
    <property type="project" value="UniProtKB-KW"/>
</dbReference>
<evidence type="ECO:0000256" key="4">
    <source>
        <dbReference type="ARBA" id="ARBA00022729"/>
    </source>
</evidence>
<dbReference type="OrthoDB" id="9793396at2"/>
<comment type="caution">
    <text evidence="8">The sequence shown here is derived from an EMBL/GenBank/DDBJ whole genome shotgun (WGS) entry which is preliminary data.</text>
</comment>
<feature type="chain" id="PRO_5022926776" description="High-affinity zinc uptake system protein ZnuA" evidence="7">
    <location>
        <begin position="32"/>
        <end position="329"/>
    </location>
</feature>
<evidence type="ECO:0000313" key="8">
    <source>
        <dbReference type="EMBL" id="TXR53490.1"/>
    </source>
</evidence>
<keyword evidence="4 7" id="KW-0732">Signal</keyword>
<dbReference type="Gene3D" id="3.40.50.1980">
    <property type="entry name" value="Nitrogenase molybdenum iron protein domain"/>
    <property type="match status" value="3"/>
</dbReference>
<protein>
    <recommendedName>
        <fullName evidence="2">High-affinity zinc uptake system protein ZnuA</fullName>
    </recommendedName>
</protein>
<proteinExistence type="inferred from homology"/>
<dbReference type="AlphaFoldDB" id="A0A5C8Z9E6"/>
<dbReference type="Pfam" id="PF01297">
    <property type="entry name" value="ZnuA"/>
    <property type="match status" value="1"/>
</dbReference>
<keyword evidence="5" id="KW-0862">Zinc</keyword>